<gene>
    <name evidence="4" type="ORF">SAMN05421672_101250</name>
</gene>
<evidence type="ECO:0000313" key="5">
    <source>
        <dbReference type="Proteomes" id="UP000186079"/>
    </source>
</evidence>
<protein>
    <submittedName>
        <fullName evidence="4">Outer membrane insertion C-terminal signal</fullName>
    </submittedName>
</protein>
<dbReference type="AlphaFoldDB" id="A0A1N6NED0"/>
<feature type="domain" description="Outer membrane protein beta-barrel" evidence="3">
    <location>
        <begin position="14"/>
        <end position="183"/>
    </location>
</feature>
<organism evidence="4 5">
    <name type="scientific">Pseudomonas flexibilis</name>
    <dbReference type="NCBI Taxonomy" id="706570"/>
    <lineage>
        <taxon>Bacteria</taxon>
        <taxon>Pseudomonadati</taxon>
        <taxon>Pseudomonadota</taxon>
        <taxon>Gammaproteobacteria</taxon>
        <taxon>Pseudomonadales</taxon>
        <taxon>Pseudomonadaceae</taxon>
        <taxon>Pseudomonas</taxon>
    </lineage>
</organism>
<keyword evidence="1 2" id="KW-0732">Signal</keyword>
<feature type="chain" id="PRO_5010304394" evidence="2">
    <location>
        <begin position="25"/>
        <end position="183"/>
    </location>
</feature>
<evidence type="ECO:0000256" key="2">
    <source>
        <dbReference type="SAM" id="SignalP"/>
    </source>
</evidence>
<sequence>MNAIKTLGLMTAGAFVLACGIAQADETPRVYVGVGYSHMTLDGGTADYTLPITTFHAGVEIAPNLSVEGRYGINAGDDEQYDSGVLVTYEVKSYWAVVLKGRVPVTDAFSFYGMAGVNSLSVDFHGQSLGWPLYTLSGSAEETGTTLGAGGELRLGDSLALTVEYQRMHEDVSGYNLGLNYRF</sequence>
<dbReference type="SUPFAM" id="SSF56925">
    <property type="entry name" value="OMPA-like"/>
    <property type="match status" value="1"/>
</dbReference>
<dbReference type="PROSITE" id="PS51257">
    <property type="entry name" value="PROKAR_LIPOPROTEIN"/>
    <property type="match status" value="1"/>
</dbReference>
<proteinExistence type="predicted"/>
<dbReference type="InterPro" id="IPR027385">
    <property type="entry name" value="Beta-barrel_OMP"/>
</dbReference>
<dbReference type="RefSeq" id="WP_039559618.1">
    <property type="nucleotide sequence ID" value="NZ_FMUP01000001.1"/>
</dbReference>
<accession>A0A1N6NED0</accession>
<dbReference type="InterPro" id="IPR011250">
    <property type="entry name" value="OMP/PagP_B-barrel"/>
</dbReference>
<dbReference type="Pfam" id="PF13505">
    <property type="entry name" value="OMP_b-brl"/>
    <property type="match status" value="1"/>
</dbReference>
<name>A0A1N6NED0_9PSED</name>
<dbReference type="Gene3D" id="2.40.160.20">
    <property type="match status" value="1"/>
</dbReference>
<evidence type="ECO:0000256" key="1">
    <source>
        <dbReference type="ARBA" id="ARBA00022729"/>
    </source>
</evidence>
<evidence type="ECO:0000313" key="4">
    <source>
        <dbReference type="EMBL" id="SIP90367.1"/>
    </source>
</evidence>
<feature type="signal peptide" evidence="2">
    <location>
        <begin position="1"/>
        <end position="24"/>
    </location>
</feature>
<evidence type="ECO:0000259" key="3">
    <source>
        <dbReference type="Pfam" id="PF13505"/>
    </source>
</evidence>
<dbReference type="Proteomes" id="UP000186079">
    <property type="component" value="Unassembled WGS sequence"/>
</dbReference>
<dbReference type="EMBL" id="FTMC01000001">
    <property type="protein sequence ID" value="SIP90367.1"/>
    <property type="molecule type" value="Genomic_DNA"/>
</dbReference>
<reference evidence="4 5" key="1">
    <citation type="submission" date="2017-01" db="EMBL/GenBank/DDBJ databases">
        <authorList>
            <person name="Mah S.A."/>
            <person name="Swanson W.J."/>
            <person name="Moy G.W."/>
            <person name="Vacquier V.D."/>
        </authorList>
    </citation>
    <scope>NUCLEOTIDE SEQUENCE [LARGE SCALE GENOMIC DNA]</scope>
    <source>
        <strain evidence="4 5">ATCC 29606</strain>
    </source>
</reference>